<evidence type="ECO:0000256" key="6">
    <source>
        <dbReference type="ARBA" id="ARBA00022847"/>
    </source>
</evidence>
<evidence type="ECO:0000256" key="10">
    <source>
        <dbReference type="ARBA" id="ARBA00023136"/>
    </source>
</evidence>
<keyword evidence="7 14" id="KW-1133">Transmembrane helix</keyword>
<reference evidence="15 16" key="1">
    <citation type="submission" date="2017-05" db="EMBL/GenBank/DDBJ databases">
        <authorList>
            <person name="Varghese N."/>
            <person name="Submissions S."/>
        </authorList>
    </citation>
    <scope>NUCLEOTIDE SEQUENCE [LARGE SCALE GENOMIC DNA]</scope>
    <source>
        <strain evidence="15 16">DSM 45474</strain>
    </source>
</reference>
<dbReference type="PANTHER" id="PTHR48086">
    <property type="entry name" value="SODIUM/PROLINE SYMPORTER-RELATED"/>
    <property type="match status" value="1"/>
</dbReference>
<feature type="transmembrane region" description="Helical" evidence="14">
    <location>
        <begin position="186"/>
        <end position="207"/>
    </location>
</feature>
<proteinExistence type="inferred from homology"/>
<sequence length="488" mass="53179">MESGVIISIVIYLLGMLAIGYYAYRRTSDLSDYMLGGRNLGPMVTALSAGASDMSGWLLMGLPGAMYAQGLSSGWIVVGLTTGAYLNWLYVAPRLRTYTETANNSITIPDYFENRFKDQSRILRIVSALVIFIFFTFYTSSGMVAGGELFKSSFGLDYFTGIIITAGVVILYTLFGGFLAVSWTDFVQGTIMFIALILVPTVVLMQMGGFGPTFDEIRGIDPTLLDALQGTSLIGMISLMAWGLGYFGQPHVIVRFMAISSVKEVKNARRIGMGWMIFSIVGAMFTGLVGIAYFNQSKRTLENPETVFIVLSKVLFHPLITGFLLAAILAAIMSTISSQLLVTASALTEDFYKAFLRRSASDKELVLVGRLSLLGVAVIALLLALNPNDTILDLVGYAWAGFGSAFGPVVILSLYWKRMNKWGALAGMFTGAATVIIWKQIESLSEIYEMIPGFIACTIAIILVSLLTKKPDAEIEKEYDQAIKNASI</sequence>
<evidence type="ECO:0000256" key="3">
    <source>
        <dbReference type="ARBA" id="ARBA00022448"/>
    </source>
</evidence>
<dbReference type="PROSITE" id="PS00456">
    <property type="entry name" value="NA_SOLUT_SYMP_1"/>
    <property type="match status" value="1"/>
</dbReference>
<feature type="transmembrane region" description="Helical" evidence="14">
    <location>
        <begin position="158"/>
        <end position="179"/>
    </location>
</feature>
<evidence type="ECO:0000256" key="12">
    <source>
        <dbReference type="ARBA" id="ARBA00033708"/>
    </source>
</evidence>
<evidence type="ECO:0000313" key="16">
    <source>
        <dbReference type="Proteomes" id="UP000315636"/>
    </source>
</evidence>
<name>A0A521ASX3_9BACL</name>
<evidence type="ECO:0000256" key="8">
    <source>
        <dbReference type="ARBA" id="ARBA00023053"/>
    </source>
</evidence>
<keyword evidence="11 14" id="KW-0739">Sodium transport</keyword>
<feature type="transmembrane region" description="Helical" evidence="14">
    <location>
        <begin position="122"/>
        <end position="138"/>
    </location>
</feature>
<feature type="transmembrane region" description="Helical" evidence="14">
    <location>
        <begin position="447"/>
        <end position="467"/>
    </location>
</feature>
<evidence type="ECO:0000256" key="13">
    <source>
        <dbReference type="RuleBase" id="RU362091"/>
    </source>
</evidence>
<dbReference type="Proteomes" id="UP000315636">
    <property type="component" value="Unassembled WGS sequence"/>
</dbReference>
<comment type="subcellular location">
    <subcellularLocation>
        <location evidence="1 14">Cell membrane</location>
        <topology evidence="1 14">Multi-pass membrane protein</topology>
    </subcellularLocation>
</comment>
<evidence type="ECO:0000256" key="14">
    <source>
        <dbReference type="RuleBase" id="RU366012"/>
    </source>
</evidence>
<dbReference type="InterPro" id="IPR038377">
    <property type="entry name" value="Na/Glc_symporter_sf"/>
</dbReference>
<dbReference type="PROSITE" id="PS50283">
    <property type="entry name" value="NA_SOLUT_SYMP_3"/>
    <property type="match status" value="1"/>
</dbReference>
<keyword evidence="16" id="KW-1185">Reference proteome</keyword>
<keyword evidence="14" id="KW-0029">Amino-acid transport</keyword>
<keyword evidence="3 14" id="KW-0813">Transport</keyword>
<dbReference type="GO" id="GO:0005886">
    <property type="term" value="C:plasma membrane"/>
    <property type="evidence" value="ECO:0007669"/>
    <property type="project" value="UniProtKB-SubCell"/>
</dbReference>
<feature type="transmembrane region" description="Helical" evidence="14">
    <location>
        <begin position="365"/>
        <end position="385"/>
    </location>
</feature>
<feature type="transmembrane region" description="Helical" evidence="14">
    <location>
        <begin position="273"/>
        <end position="294"/>
    </location>
</feature>
<evidence type="ECO:0000256" key="4">
    <source>
        <dbReference type="ARBA" id="ARBA00022475"/>
    </source>
</evidence>
<gene>
    <name evidence="15" type="ORF">SAMN06264849_101319</name>
</gene>
<keyword evidence="8 14" id="KW-0915">Sodium</keyword>
<organism evidence="15 16">
    <name type="scientific">Melghirimyces algeriensis</name>
    <dbReference type="NCBI Taxonomy" id="910412"/>
    <lineage>
        <taxon>Bacteria</taxon>
        <taxon>Bacillati</taxon>
        <taxon>Bacillota</taxon>
        <taxon>Bacilli</taxon>
        <taxon>Bacillales</taxon>
        <taxon>Thermoactinomycetaceae</taxon>
        <taxon>Melghirimyces</taxon>
    </lineage>
</organism>
<feature type="transmembrane region" description="Helical" evidence="14">
    <location>
        <begin position="422"/>
        <end position="441"/>
    </location>
</feature>
<evidence type="ECO:0000256" key="9">
    <source>
        <dbReference type="ARBA" id="ARBA00023065"/>
    </source>
</evidence>
<evidence type="ECO:0000256" key="7">
    <source>
        <dbReference type="ARBA" id="ARBA00022989"/>
    </source>
</evidence>
<dbReference type="FunFam" id="1.20.1730.10:FF:000002">
    <property type="entry name" value="Sodium/proline symporter"/>
    <property type="match status" value="1"/>
</dbReference>
<dbReference type="GO" id="GO:0005298">
    <property type="term" value="F:proline:sodium symporter activity"/>
    <property type="evidence" value="ECO:0007669"/>
    <property type="project" value="UniProtKB-UniRule"/>
</dbReference>
<comment type="function">
    <text evidence="14">Catalyzes the sodium-dependent uptake of extracellular L-proline.</text>
</comment>
<dbReference type="Pfam" id="PF00474">
    <property type="entry name" value="SSF"/>
    <property type="match status" value="1"/>
</dbReference>
<evidence type="ECO:0000256" key="11">
    <source>
        <dbReference type="ARBA" id="ARBA00023201"/>
    </source>
</evidence>
<keyword evidence="5 14" id="KW-0812">Transmembrane</keyword>
<dbReference type="InterPro" id="IPR018212">
    <property type="entry name" value="Na/solute_symporter_CS"/>
</dbReference>
<feature type="transmembrane region" description="Helical" evidence="14">
    <location>
        <begin position="397"/>
        <end position="415"/>
    </location>
</feature>
<keyword evidence="4 14" id="KW-1003">Cell membrane</keyword>
<dbReference type="PANTHER" id="PTHR48086:SF3">
    <property type="entry name" value="SODIUM_PROLINE SYMPORTER"/>
    <property type="match status" value="1"/>
</dbReference>
<dbReference type="Gene3D" id="1.20.1730.10">
    <property type="entry name" value="Sodium/glucose cotransporter"/>
    <property type="match status" value="1"/>
</dbReference>
<keyword evidence="9 14" id="KW-0406">Ion transport</keyword>
<dbReference type="InterPro" id="IPR011851">
    <property type="entry name" value="Na/Pro_symporter"/>
</dbReference>
<dbReference type="NCBIfam" id="TIGR02121">
    <property type="entry name" value="Na_Pro_sym"/>
    <property type="match status" value="1"/>
</dbReference>
<dbReference type="EMBL" id="FXTI01000001">
    <property type="protein sequence ID" value="SMO37907.1"/>
    <property type="molecule type" value="Genomic_DNA"/>
</dbReference>
<evidence type="ECO:0000256" key="5">
    <source>
        <dbReference type="ARBA" id="ARBA00022692"/>
    </source>
</evidence>
<accession>A0A521ASX3</accession>
<dbReference type="InterPro" id="IPR050277">
    <property type="entry name" value="Sodium:Solute_Symporter"/>
</dbReference>
<evidence type="ECO:0000256" key="1">
    <source>
        <dbReference type="ARBA" id="ARBA00004651"/>
    </source>
</evidence>
<protein>
    <recommendedName>
        <fullName evidence="14">Sodium/proline symporter</fullName>
    </recommendedName>
    <alternativeName>
        <fullName evidence="14">Proline permease</fullName>
    </alternativeName>
</protein>
<dbReference type="CDD" id="cd11475">
    <property type="entry name" value="SLC5sbd_PutP"/>
    <property type="match status" value="1"/>
</dbReference>
<dbReference type="RefSeq" id="WP_142504012.1">
    <property type="nucleotide sequence ID" value="NZ_FXTI01000001.1"/>
</dbReference>
<feature type="transmembrane region" description="Helical" evidence="14">
    <location>
        <begin position="6"/>
        <end position="24"/>
    </location>
</feature>
<feature type="transmembrane region" description="Helical" evidence="14">
    <location>
        <begin position="314"/>
        <end position="344"/>
    </location>
</feature>
<feature type="transmembrane region" description="Helical" evidence="14">
    <location>
        <begin position="227"/>
        <end position="247"/>
    </location>
</feature>
<feature type="transmembrane region" description="Helical" evidence="14">
    <location>
        <begin position="73"/>
        <end position="91"/>
    </location>
</feature>
<keyword evidence="10 14" id="KW-0472">Membrane</keyword>
<dbReference type="OrthoDB" id="9810181at2"/>
<dbReference type="GO" id="GO:0031402">
    <property type="term" value="F:sodium ion binding"/>
    <property type="evidence" value="ECO:0007669"/>
    <property type="project" value="UniProtKB-UniRule"/>
</dbReference>
<keyword evidence="6 14" id="KW-0769">Symport</keyword>
<dbReference type="AlphaFoldDB" id="A0A521ASX3"/>
<dbReference type="GO" id="GO:0015824">
    <property type="term" value="P:proline transport"/>
    <property type="evidence" value="ECO:0007669"/>
    <property type="project" value="UniProtKB-UniRule"/>
</dbReference>
<evidence type="ECO:0000313" key="15">
    <source>
        <dbReference type="EMBL" id="SMO37907.1"/>
    </source>
</evidence>
<dbReference type="InterPro" id="IPR001734">
    <property type="entry name" value="Na/solute_symporter"/>
</dbReference>
<dbReference type="NCBIfam" id="TIGR00813">
    <property type="entry name" value="sss"/>
    <property type="match status" value="1"/>
</dbReference>
<comment type="similarity">
    <text evidence="2 13">Belongs to the sodium:solute symporter (SSF) (TC 2.A.21) family.</text>
</comment>
<comment type="catalytic activity">
    <reaction evidence="12">
        <text>L-proline(in) + Na(+)(in) = L-proline(out) + Na(+)(out)</text>
        <dbReference type="Rhea" id="RHEA:28967"/>
        <dbReference type="ChEBI" id="CHEBI:29101"/>
        <dbReference type="ChEBI" id="CHEBI:60039"/>
    </reaction>
</comment>
<evidence type="ECO:0000256" key="2">
    <source>
        <dbReference type="ARBA" id="ARBA00006434"/>
    </source>
</evidence>
<dbReference type="GO" id="GO:0015193">
    <property type="term" value="F:L-proline transmembrane transporter activity"/>
    <property type="evidence" value="ECO:0007669"/>
    <property type="project" value="TreeGrafter"/>
</dbReference>